<gene>
    <name evidence="3" type="ORF">M501DRAFT_944088</name>
</gene>
<dbReference type="InterPro" id="IPR004046">
    <property type="entry name" value="GST_C"/>
</dbReference>
<dbReference type="OrthoDB" id="414243at2759"/>
<dbReference type="InterPro" id="IPR004045">
    <property type="entry name" value="Glutathione_S-Trfase_N"/>
</dbReference>
<organism evidence="3 4">
    <name type="scientific">Patellaria atrata CBS 101060</name>
    <dbReference type="NCBI Taxonomy" id="1346257"/>
    <lineage>
        <taxon>Eukaryota</taxon>
        <taxon>Fungi</taxon>
        <taxon>Dikarya</taxon>
        <taxon>Ascomycota</taxon>
        <taxon>Pezizomycotina</taxon>
        <taxon>Dothideomycetes</taxon>
        <taxon>Dothideomycetes incertae sedis</taxon>
        <taxon>Patellariales</taxon>
        <taxon>Patellariaceae</taxon>
        <taxon>Patellaria</taxon>
    </lineage>
</organism>
<dbReference type="EMBL" id="MU006118">
    <property type="protein sequence ID" value="KAF2834497.1"/>
    <property type="molecule type" value="Genomic_DNA"/>
</dbReference>
<keyword evidence="4" id="KW-1185">Reference proteome</keyword>
<dbReference type="SUPFAM" id="SSF52833">
    <property type="entry name" value="Thioredoxin-like"/>
    <property type="match status" value="1"/>
</dbReference>
<reference evidence="3" key="1">
    <citation type="journal article" date="2020" name="Stud. Mycol.">
        <title>101 Dothideomycetes genomes: a test case for predicting lifestyles and emergence of pathogens.</title>
        <authorList>
            <person name="Haridas S."/>
            <person name="Albert R."/>
            <person name="Binder M."/>
            <person name="Bloem J."/>
            <person name="Labutti K."/>
            <person name="Salamov A."/>
            <person name="Andreopoulos B."/>
            <person name="Baker S."/>
            <person name="Barry K."/>
            <person name="Bills G."/>
            <person name="Bluhm B."/>
            <person name="Cannon C."/>
            <person name="Castanera R."/>
            <person name="Culley D."/>
            <person name="Daum C."/>
            <person name="Ezra D."/>
            <person name="Gonzalez J."/>
            <person name="Henrissat B."/>
            <person name="Kuo A."/>
            <person name="Liang C."/>
            <person name="Lipzen A."/>
            <person name="Lutzoni F."/>
            <person name="Magnuson J."/>
            <person name="Mondo S."/>
            <person name="Nolan M."/>
            <person name="Ohm R."/>
            <person name="Pangilinan J."/>
            <person name="Park H.-J."/>
            <person name="Ramirez L."/>
            <person name="Alfaro M."/>
            <person name="Sun H."/>
            <person name="Tritt A."/>
            <person name="Yoshinaga Y."/>
            <person name="Zwiers L.-H."/>
            <person name="Turgeon B."/>
            <person name="Goodwin S."/>
            <person name="Spatafora J."/>
            <person name="Crous P."/>
            <person name="Grigoriev I."/>
        </authorList>
    </citation>
    <scope>NUCLEOTIDE SEQUENCE</scope>
    <source>
        <strain evidence="3">CBS 101060</strain>
    </source>
</reference>
<sequence>MSTSESHPEERSPKKQRTEPTYTLIYWPSIPGRGEYVRLALEAAGASYIDLCNTSSGGVSILQSFLRGDDIGSNPPIFAPPALQVAGEGLNGEPLLIHQTANILRYLGGRLELDGENEQEALWTAQLAMTALDANNESHNTHHPIAVAKYYEEQKEEAKKVAFEFRTVRVPKFFSYFERVLKWNEAKGQGKYLVGKKLTYADTTLWQVMDGLHYAFPMEMAYRKQSGAFPLLFEKFYPGIENESGIKEYLASERRLPYSEGIWRHYLELDRRDKDDSKES</sequence>
<feature type="domain" description="GST C-terminal" evidence="2">
    <location>
        <begin position="114"/>
        <end position="258"/>
    </location>
</feature>
<evidence type="ECO:0000313" key="3">
    <source>
        <dbReference type="EMBL" id="KAF2834497.1"/>
    </source>
</evidence>
<dbReference type="PROSITE" id="PS50404">
    <property type="entry name" value="GST_NTER"/>
    <property type="match status" value="1"/>
</dbReference>
<dbReference type="PANTHER" id="PTHR11571:SF263">
    <property type="entry name" value="GLUTATHIONE S-TRANSFERASE"/>
    <property type="match status" value="1"/>
</dbReference>
<dbReference type="Proteomes" id="UP000799429">
    <property type="component" value="Unassembled WGS sequence"/>
</dbReference>
<dbReference type="InterPro" id="IPR036249">
    <property type="entry name" value="Thioredoxin-like_sf"/>
</dbReference>
<dbReference type="GO" id="GO:0006749">
    <property type="term" value="P:glutathione metabolic process"/>
    <property type="evidence" value="ECO:0007669"/>
    <property type="project" value="TreeGrafter"/>
</dbReference>
<evidence type="ECO:0000259" key="2">
    <source>
        <dbReference type="PROSITE" id="PS50405"/>
    </source>
</evidence>
<dbReference type="Pfam" id="PF14497">
    <property type="entry name" value="GST_C_3"/>
    <property type="match status" value="1"/>
</dbReference>
<dbReference type="Gene3D" id="3.40.30.10">
    <property type="entry name" value="Glutaredoxin"/>
    <property type="match status" value="1"/>
</dbReference>
<dbReference type="PROSITE" id="PS50405">
    <property type="entry name" value="GST_CTER"/>
    <property type="match status" value="1"/>
</dbReference>
<dbReference type="Gene3D" id="1.20.1050.10">
    <property type="match status" value="1"/>
</dbReference>
<dbReference type="FunFam" id="1.20.1050.10:FF:000051">
    <property type="entry name" value="Glutathione S-transferase"/>
    <property type="match status" value="1"/>
</dbReference>
<dbReference type="SUPFAM" id="SSF47616">
    <property type="entry name" value="GST C-terminal domain-like"/>
    <property type="match status" value="1"/>
</dbReference>
<feature type="domain" description="GST N-terminal" evidence="1">
    <location>
        <begin position="20"/>
        <end position="115"/>
    </location>
</feature>
<accession>A0A9P4S175</accession>
<comment type="caution">
    <text evidence="3">The sequence shown here is derived from an EMBL/GenBank/DDBJ whole genome shotgun (WGS) entry which is preliminary data.</text>
</comment>
<dbReference type="AlphaFoldDB" id="A0A9P4S175"/>
<dbReference type="GO" id="GO:0004364">
    <property type="term" value="F:glutathione transferase activity"/>
    <property type="evidence" value="ECO:0007669"/>
    <property type="project" value="TreeGrafter"/>
</dbReference>
<dbReference type="InterPro" id="IPR036282">
    <property type="entry name" value="Glutathione-S-Trfase_C_sf"/>
</dbReference>
<dbReference type="InterPro" id="IPR050213">
    <property type="entry name" value="GST_superfamily"/>
</dbReference>
<evidence type="ECO:0000259" key="1">
    <source>
        <dbReference type="PROSITE" id="PS50404"/>
    </source>
</evidence>
<dbReference type="PANTHER" id="PTHR11571">
    <property type="entry name" value="GLUTATHIONE S-TRANSFERASE"/>
    <property type="match status" value="1"/>
</dbReference>
<dbReference type="CDD" id="cd03192">
    <property type="entry name" value="GST_C_Sigma_like"/>
    <property type="match status" value="1"/>
</dbReference>
<name>A0A9P4S175_9PEZI</name>
<proteinExistence type="predicted"/>
<protein>
    <submittedName>
        <fullName evidence="3">Glutathione S-transferase</fullName>
    </submittedName>
</protein>
<evidence type="ECO:0000313" key="4">
    <source>
        <dbReference type="Proteomes" id="UP000799429"/>
    </source>
</evidence>
<dbReference type="InterPro" id="IPR010987">
    <property type="entry name" value="Glutathione-S-Trfase_C-like"/>
</dbReference>